<accession>A0A1Q9EWZ2</accession>
<dbReference type="EMBL" id="LSRX01000051">
    <property type="protein sequence ID" value="OLQ11957.1"/>
    <property type="molecule type" value="Genomic_DNA"/>
</dbReference>
<dbReference type="OrthoDB" id="411033at2759"/>
<evidence type="ECO:0000313" key="3">
    <source>
        <dbReference type="Proteomes" id="UP000186817"/>
    </source>
</evidence>
<reference evidence="2 3" key="1">
    <citation type="submission" date="2016-02" db="EMBL/GenBank/DDBJ databases">
        <title>Genome analysis of coral dinoflagellate symbionts highlights evolutionary adaptations to a symbiotic lifestyle.</title>
        <authorList>
            <person name="Aranda M."/>
            <person name="Li Y."/>
            <person name="Liew Y.J."/>
            <person name="Baumgarten S."/>
            <person name="Simakov O."/>
            <person name="Wilson M."/>
            <person name="Piel J."/>
            <person name="Ashoor H."/>
            <person name="Bougouffa S."/>
            <person name="Bajic V.B."/>
            <person name="Ryu T."/>
            <person name="Ravasi T."/>
            <person name="Bayer T."/>
            <person name="Micklem G."/>
            <person name="Kim H."/>
            <person name="Bhak J."/>
            <person name="Lajeunesse T.C."/>
            <person name="Voolstra C.R."/>
        </authorList>
    </citation>
    <scope>NUCLEOTIDE SEQUENCE [LARGE SCALE GENOMIC DNA]</scope>
    <source>
        <strain evidence="2 3">CCMP2467</strain>
    </source>
</reference>
<sequence length="988" mass="110649">MQPLSILLDTGFTDEGAGYRQFGQDLAEAKDLSRAASRIVARFAGTPIQAFITTDEKGSTVDFGLLSGDKLFSLRQPLASDAMLKDLELAVANALGLRLNIVSAFSNGDPSTPLESSCDLKEYNGESLVLTFYDDFGDCRRFLKAMAAEAFNPRSEGFHAKWTLKAFSGKPEVRAGEVLDLLQSNKYGPEVPEGMVREFMQIFGRLTSMAEKWTHFHLELLQNFDPGMKSLKHDLCQHWLQLAKDSVTQKVPQRPPPVMLLCWSERAAVKGMDLFTVDGSFPAMFNRNLQNSLRLSDDDGRSQRSMLMLASLNADWFTGLSWKELCALRPINKSRLGQWAEKFEEAVKKDKEMKQGEPLERDDVVRMMHVQLRLSCRFRVVEVEGELHIPLLRCVAALLQWHLKEVTQGIGGLELERVLKGLLADAKKELQPGMRGVLILVWLPSSHAPDDLKLCWRLSQNSVRFILCYPEGAKRQRLVNFLRCSVQVLNSTAFMMLSDEPPPYRVENWSPTRTLAVTFRGALFAIRLSCFLIFDLVTQRKEMYEAEKVGPGRPLKLDEGQEVTGQSAPLSEEGNLASRYHEVVLLQDPNEMQEYVERVASEMQPGLSLVLKGSFADKSALDDFLMQCSYSEFRYQKALQVARCVRLPSLHKLLDELPTLPWVEVQRPLEQVYEALLGQREDVDETATVLHLCLRSMKQLKPGSQASTLRGPPVWTFETSRQSSPEISVTAGAAGASHRFLPPEQRPRQRTDTADSVQAKGPHQAGLEGEHESQVSDDEAPASEESTGDDQETEALARQEGLSDASFSSSSLNEEPLREAGFEDATVGMSEPLTEVYAEVAVDAVAELDVTRDIKPWLPFGVALPWQLMGCKKAFVRRVLMEEGGEVISSAGLLDFAQSFSGELGQPQSFVALQEDRSFLLPKLGLGSMTPMKGRTVNQGKLFVDRWFDGASKVFSVRHNIELNKYLAIVAEYPEHFQQHVETRRDNF</sequence>
<evidence type="ECO:0000313" key="2">
    <source>
        <dbReference type="EMBL" id="OLQ11957.1"/>
    </source>
</evidence>
<feature type="compositionally biased region" description="Polar residues" evidence="1">
    <location>
        <begin position="717"/>
        <end position="727"/>
    </location>
</feature>
<protein>
    <submittedName>
        <fullName evidence="2">Uncharacterized protein</fullName>
    </submittedName>
</protein>
<dbReference type="Proteomes" id="UP000186817">
    <property type="component" value="Unassembled WGS sequence"/>
</dbReference>
<name>A0A1Q9EWZ2_SYMMI</name>
<gene>
    <name evidence="2" type="ORF">AK812_SmicGene4154</name>
</gene>
<comment type="caution">
    <text evidence="2">The sequence shown here is derived from an EMBL/GenBank/DDBJ whole genome shotgun (WGS) entry which is preliminary data.</text>
</comment>
<feature type="region of interest" description="Disordered" evidence="1">
    <location>
        <begin position="702"/>
        <end position="816"/>
    </location>
</feature>
<proteinExistence type="predicted"/>
<organism evidence="2 3">
    <name type="scientific">Symbiodinium microadriaticum</name>
    <name type="common">Dinoflagellate</name>
    <name type="synonym">Zooxanthella microadriatica</name>
    <dbReference type="NCBI Taxonomy" id="2951"/>
    <lineage>
        <taxon>Eukaryota</taxon>
        <taxon>Sar</taxon>
        <taxon>Alveolata</taxon>
        <taxon>Dinophyceae</taxon>
        <taxon>Suessiales</taxon>
        <taxon>Symbiodiniaceae</taxon>
        <taxon>Symbiodinium</taxon>
    </lineage>
</organism>
<evidence type="ECO:0000256" key="1">
    <source>
        <dbReference type="SAM" id="MobiDB-lite"/>
    </source>
</evidence>
<feature type="compositionally biased region" description="Acidic residues" evidence="1">
    <location>
        <begin position="775"/>
        <end position="793"/>
    </location>
</feature>
<dbReference type="AlphaFoldDB" id="A0A1Q9EWZ2"/>
<keyword evidence="3" id="KW-1185">Reference proteome</keyword>